<name>A0ABR2PUJ7_9ROSI</name>
<dbReference type="PANTHER" id="PTHR10965">
    <property type="entry name" value="60S RIBOSOMAL PROTEIN L38"/>
    <property type="match status" value="1"/>
</dbReference>
<evidence type="ECO:0000256" key="2">
    <source>
        <dbReference type="ARBA" id="ARBA00022980"/>
    </source>
</evidence>
<dbReference type="Proteomes" id="UP001396334">
    <property type="component" value="Unassembled WGS sequence"/>
</dbReference>
<comment type="similarity">
    <text evidence="1 4">Belongs to the eukaryotic ribosomal protein eL38 family.</text>
</comment>
<keyword evidence="2 4" id="KW-0689">Ribosomal protein</keyword>
<accession>A0ABR2PUJ7</accession>
<sequence length="119" mass="13302">MVQPKQILGTKDFLLTTRRKDAHSIKIKKRKDVVKFKVLFSRCSRVGRHHRDSGGPFDEPRLPIASSFPSLPPSCLGFDHPRPQMSQIGTGIMWLVRSASSLFNVATVSDLRCCSSGSY</sequence>
<evidence type="ECO:0000256" key="4">
    <source>
        <dbReference type="RuleBase" id="RU003445"/>
    </source>
</evidence>
<gene>
    <name evidence="5" type="ORF">V6N11_045002</name>
</gene>
<dbReference type="InterPro" id="IPR002675">
    <property type="entry name" value="Ribosomal_eL38"/>
</dbReference>
<keyword evidence="6" id="KW-1185">Reference proteome</keyword>
<dbReference type="EMBL" id="JBBPBN010000051">
    <property type="protein sequence ID" value="KAK8992110.1"/>
    <property type="molecule type" value="Genomic_DNA"/>
</dbReference>
<dbReference type="Gene3D" id="3.30.720.90">
    <property type="match status" value="1"/>
</dbReference>
<keyword evidence="3 4" id="KW-0687">Ribonucleoprotein</keyword>
<evidence type="ECO:0000256" key="1">
    <source>
        <dbReference type="ARBA" id="ARBA00007803"/>
    </source>
</evidence>
<evidence type="ECO:0000313" key="5">
    <source>
        <dbReference type="EMBL" id="KAK8992110.1"/>
    </source>
</evidence>
<evidence type="ECO:0000256" key="3">
    <source>
        <dbReference type="ARBA" id="ARBA00023274"/>
    </source>
</evidence>
<evidence type="ECO:0000313" key="6">
    <source>
        <dbReference type="Proteomes" id="UP001396334"/>
    </source>
</evidence>
<dbReference type="PANTHER" id="PTHR10965:SF0">
    <property type="entry name" value="LARGE RIBOSOMAL SUBUNIT PROTEIN EL38"/>
    <property type="match status" value="1"/>
</dbReference>
<organism evidence="5 6">
    <name type="scientific">Hibiscus sabdariffa</name>
    <name type="common">roselle</name>
    <dbReference type="NCBI Taxonomy" id="183260"/>
    <lineage>
        <taxon>Eukaryota</taxon>
        <taxon>Viridiplantae</taxon>
        <taxon>Streptophyta</taxon>
        <taxon>Embryophyta</taxon>
        <taxon>Tracheophyta</taxon>
        <taxon>Spermatophyta</taxon>
        <taxon>Magnoliopsida</taxon>
        <taxon>eudicotyledons</taxon>
        <taxon>Gunneridae</taxon>
        <taxon>Pentapetalae</taxon>
        <taxon>rosids</taxon>
        <taxon>malvids</taxon>
        <taxon>Malvales</taxon>
        <taxon>Malvaceae</taxon>
        <taxon>Malvoideae</taxon>
        <taxon>Hibiscus</taxon>
    </lineage>
</organism>
<dbReference type="Pfam" id="PF01781">
    <property type="entry name" value="Ribosomal_L38e"/>
    <property type="match status" value="1"/>
</dbReference>
<reference evidence="5 6" key="1">
    <citation type="journal article" date="2024" name="G3 (Bethesda)">
        <title>Genome assembly of Hibiscus sabdariffa L. provides insights into metabolisms of medicinal natural products.</title>
        <authorList>
            <person name="Kim T."/>
        </authorList>
    </citation>
    <scope>NUCLEOTIDE SEQUENCE [LARGE SCALE GENOMIC DNA]</scope>
    <source>
        <strain evidence="5">TK-2024</strain>
        <tissue evidence="5">Old leaves</tissue>
    </source>
</reference>
<protein>
    <submittedName>
        <fullName evidence="5">Uncharacterized protein</fullName>
    </submittedName>
</protein>
<comment type="caution">
    <text evidence="5">The sequence shown here is derived from an EMBL/GenBank/DDBJ whole genome shotgun (WGS) entry which is preliminary data.</text>
</comment>
<proteinExistence type="inferred from homology"/>
<dbReference type="InterPro" id="IPR038464">
    <property type="entry name" value="Ribosomal_eL38_sf"/>
</dbReference>